<feature type="region of interest" description="Disordered" evidence="1">
    <location>
        <begin position="221"/>
        <end position="276"/>
    </location>
</feature>
<dbReference type="WBParaSite" id="MBELARI_LOCUS19730">
    <property type="protein sequence ID" value="MBELARI_LOCUS19730"/>
    <property type="gene ID" value="MBELARI_LOCUS19730"/>
</dbReference>
<dbReference type="Proteomes" id="UP000887575">
    <property type="component" value="Unassembled WGS sequence"/>
</dbReference>
<organism evidence="2 3">
    <name type="scientific">Mesorhabditis belari</name>
    <dbReference type="NCBI Taxonomy" id="2138241"/>
    <lineage>
        <taxon>Eukaryota</taxon>
        <taxon>Metazoa</taxon>
        <taxon>Ecdysozoa</taxon>
        <taxon>Nematoda</taxon>
        <taxon>Chromadorea</taxon>
        <taxon>Rhabditida</taxon>
        <taxon>Rhabditina</taxon>
        <taxon>Rhabditomorpha</taxon>
        <taxon>Rhabditoidea</taxon>
        <taxon>Rhabditidae</taxon>
        <taxon>Mesorhabditinae</taxon>
        <taxon>Mesorhabditis</taxon>
    </lineage>
</organism>
<evidence type="ECO:0000313" key="2">
    <source>
        <dbReference type="Proteomes" id="UP000887575"/>
    </source>
</evidence>
<sequence length="425" mass="49776">MEEEKCATCRDLEKLSNLSICETNLLRENPTNKAFYTKNQISKATICENCQKDHPWNCTHTKALKFKHTNTKNRIETIKMLPKKLTDLMVKIEEGIRQFAQTLEMEIQSAEQITDPIEMNQKCNLLENKIEEFTQRFEQFEQFPEFFNRLTPSIQKPKDEMTEMVEKVALSSLEENLNHEKYRDSTWDLGTHLTKDSSRHPQIKPPPGYLPSYRLQDICHQSTSDHSSVTGSDLPSFREDQWSKVGNNREKLVSPHTSGSETPTNQTHPSFSPDEIQYTAAPPINYDYINAAYQLENAIRKRWHIKIWGLNSNGDEITFRIENKSETPMLIKFEQWTPGMIIRFKGSNDYQEKKEYRRAFELPAHKSEVVKIMITDRVRKSLDEYNKAPFVRFHGIGQLMGTRYNFVVRTINCNLEKDQWKPVEI</sequence>
<keyword evidence="2" id="KW-1185">Reference proteome</keyword>
<reference evidence="3" key="1">
    <citation type="submission" date="2024-02" db="UniProtKB">
        <authorList>
            <consortium name="WormBaseParasite"/>
        </authorList>
    </citation>
    <scope>IDENTIFICATION</scope>
</reference>
<evidence type="ECO:0000256" key="1">
    <source>
        <dbReference type="SAM" id="MobiDB-lite"/>
    </source>
</evidence>
<accession>A0AAF3J6S2</accession>
<evidence type="ECO:0000313" key="3">
    <source>
        <dbReference type="WBParaSite" id="MBELARI_LOCUS19730"/>
    </source>
</evidence>
<feature type="compositionally biased region" description="Basic and acidic residues" evidence="1">
    <location>
        <begin position="236"/>
        <end position="253"/>
    </location>
</feature>
<protein>
    <submittedName>
        <fullName evidence="3">Uncharacterized protein</fullName>
    </submittedName>
</protein>
<name>A0AAF3J6S2_9BILA</name>
<feature type="compositionally biased region" description="Polar residues" evidence="1">
    <location>
        <begin position="221"/>
        <end position="233"/>
    </location>
</feature>
<feature type="region of interest" description="Disordered" evidence="1">
    <location>
        <begin position="192"/>
        <end position="211"/>
    </location>
</feature>
<feature type="compositionally biased region" description="Polar residues" evidence="1">
    <location>
        <begin position="255"/>
        <end position="270"/>
    </location>
</feature>
<dbReference type="AlphaFoldDB" id="A0AAF3J6S2"/>
<proteinExistence type="predicted"/>